<dbReference type="InterPro" id="IPR011006">
    <property type="entry name" value="CheY-like_superfamily"/>
</dbReference>
<dbReference type="InterPro" id="IPR004358">
    <property type="entry name" value="Sig_transdc_His_kin-like_C"/>
</dbReference>
<accession>A0A5J4IYF7</accession>
<dbReference type="CDD" id="cd00082">
    <property type="entry name" value="HisKA"/>
    <property type="match status" value="1"/>
</dbReference>
<dbReference type="SUPFAM" id="SSF48452">
    <property type="entry name" value="TPR-like"/>
    <property type="match status" value="1"/>
</dbReference>
<feature type="domain" description="Response regulatory" evidence="9">
    <location>
        <begin position="621"/>
        <end position="735"/>
    </location>
</feature>
<dbReference type="InterPro" id="IPR001789">
    <property type="entry name" value="Sig_transdc_resp-reg_receiver"/>
</dbReference>
<keyword evidence="7" id="KW-0472">Membrane</keyword>
<keyword evidence="4" id="KW-0902">Two-component regulatory system</keyword>
<evidence type="ECO:0000313" key="11">
    <source>
        <dbReference type="Proteomes" id="UP000326509"/>
    </source>
</evidence>
<dbReference type="PANTHER" id="PTHR45339">
    <property type="entry name" value="HYBRID SIGNAL TRANSDUCTION HISTIDINE KINASE J"/>
    <property type="match status" value="1"/>
</dbReference>
<dbReference type="EMBL" id="BKCG01000001">
    <property type="protein sequence ID" value="GER58688.1"/>
    <property type="molecule type" value="Genomic_DNA"/>
</dbReference>
<dbReference type="InterPro" id="IPR036097">
    <property type="entry name" value="HisK_dim/P_sf"/>
</dbReference>
<keyword evidence="3 5" id="KW-0597">Phosphoprotein</keyword>
<dbReference type="AlphaFoldDB" id="A0A5J4IYF7"/>
<dbReference type="Gene3D" id="1.10.287.130">
    <property type="match status" value="1"/>
</dbReference>
<feature type="transmembrane region" description="Helical" evidence="7">
    <location>
        <begin position="315"/>
        <end position="337"/>
    </location>
</feature>
<keyword evidence="11" id="KW-1185">Reference proteome</keyword>
<dbReference type="SMART" id="SM00387">
    <property type="entry name" value="HATPase_c"/>
    <property type="match status" value="1"/>
</dbReference>
<dbReference type="PRINTS" id="PR00344">
    <property type="entry name" value="BCTRLSENSOR"/>
</dbReference>
<keyword evidence="7" id="KW-1133">Transmembrane helix</keyword>
<evidence type="ECO:0000259" key="9">
    <source>
        <dbReference type="PROSITE" id="PS50110"/>
    </source>
</evidence>
<evidence type="ECO:0000313" key="10">
    <source>
        <dbReference type="EMBL" id="GER58688.1"/>
    </source>
</evidence>
<keyword evidence="6" id="KW-0175">Coiled coil</keyword>
<evidence type="ECO:0000256" key="1">
    <source>
        <dbReference type="ARBA" id="ARBA00000085"/>
    </source>
</evidence>
<dbReference type="InterPro" id="IPR003661">
    <property type="entry name" value="HisK_dim/P_dom"/>
</dbReference>
<dbReference type="SUPFAM" id="SSF52172">
    <property type="entry name" value="CheY-like"/>
    <property type="match status" value="1"/>
</dbReference>
<dbReference type="SMART" id="SM00388">
    <property type="entry name" value="HisKA"/>
    <property type="match status" value="1"/>
</dbReference>
<dbReference type="EC" id="2.7.13.3" evidence="2"/>
<dbReference type="Pfam" id="PF00512">
    <property type="entry name" value="HisKA"/>
    <property type="match status" value="1"/>
</dbReference>
<sequence length="743" mass="83908">MTKSQHYILLLVVIISPFISNSQTSPQTLRTLDSLYESTHRLSYNYDYAGAIAESDGLIKLSIDQKNDHYTSLGYSRLGAIYLSMKDSINCFDFYNRSLEFAKKAKNDTVIADVYNDIGNAIMVLDGNVIEAQTNFKKSLSFNNRDGKPKLGIIINNINLAWTHLNLKELNQALPYLNYSRNAIENDTTLHPLYSIGLDVLRGRYHLYRNTDLNRAIDILKSAAERASSGNFLEEAYEAQKYLSIAYEKNGDLTEAIASIKKENEFRIEHEKLIRKQQLAETSTKHKLQQFQQEAELAKKEQIISDTLVSKSKEVSIFFIVISIILLLGLLSVFLLYRSRRKLINRLREQNIELTEAKENAERLSKLKTQFFSTVSHELRTPLYGVIGLSSILLDDVELKSHKDDLKSLKFSADYLLALINDVLTLNKADAQGMKLEKTPFSLKKLVESIVNSFSFSLQQNNNKINVVIDEAIPRRLLGDSIKLSQILMNLVGNAVKFNENGTIEIIIKLVERTRDGVYRTQFFIKDNGIGIPKEKQASIFEEFSQVENNNYNYQGTGLGLPIVKKLLDVFGSEIALQSDVGRGAIFSFIIPLEENTSTVDTEAEELLATSKQTPSFENVHILIVDDNKINQKVTQKILQSRSFKTSLADDGQEAVTLAQKQDFGLILMDIHMPVMGGVEATKVIRSFDDKTPIIALTAVEIEEARKAILDAGMNDIILKPYDVAQFLTVILRNLTVAFNRNQ</sequence>
<dbReference type="RefSeq" id="WP_151672750.1">
    <property type="nucleotide sequence ID" value="NZ_BKCG01000001.1"/>
</dbReference>
<reference evidence="10 11" key="1">
    <citation type="submission" date="2019-08" db="EMBL/GenBank/DDBJ databases">
        <title>Draft genome sequence of Ulvibacter marinus type strain NBRC 109484.</title>
        <authorList>
            <person name="Kawano K."/>
            <person name="Ushijima N."/>
            <person name="Kihara M."/>
            <person name="Itoh H."/>
        </authorList>
    </citation>
    <scope>NUCLEOTIDE SEQUENCE [LARGE SCALE GENOMIC DNA]</scope>
    <source>
        <strain evidence="10 11">NBRC 109484</strain>
    </source>
</reference>
<evidence type="ECO:0000259" key="8">
    <source>
        <dbReference type="PROSITE" id="PS50109"/>
    </source>
</evidence>
<dbReference type="InterPro" id="IPR036890">
    <property type="entry name" value="HATPase_C_sf"/>
</dbReference>
<dbReference type="Gene3D" id="3.30.565.10">
    <property type="entry name" value="Histidine kinase-like ATPase, C-terminal domain"/>
    <property type="match status" value="1"/>
</dbReference>
<keyword evidence="10" id="KW-0808">Transferase</keyword>
<feature type="coiled-coil region" evidence="6">
    <location>
        <begin position="340"/>
        <end position="367"/>
    </location>
</feature>
<protein>
    <recommendedName>
        <fullName evidence="2">histidine kinase</fullName>
        <ecNumber evidence="2">2.7.13.3</ecNumber>
    </recommendedName>
</protein>
<dbReference type="GO" id="GO:0000155">
    <property type="term" value="F:phosphorelay sensor kinase activity"/>
    <property type="evidence" value="ECO:0007669"/>
    <property type="project" value="InterPro"/>
</dbReference>
<dbReference type="OrthoDB" id="4457677at2"/>
<evidence type="ECO:0000256" key="4">
    <source>
        <dbReference type="ARBA" id="ARBA00023012"/>
    </source>
</evidence>
<evidence type="ECO:0000256" key="2">
    <source>
        <dbReference type="ARBA" id="ARBA00012438"/>
    </source>
</evidence>
<dbReference type="PROSITE" id="PS50109">
    <property type="entry name" value="HIS_KIN"/>
    <property type="match status" value="1"/>
</dbReference>
<dbReference type="InterPro" id="IPR003594">
    <property type="entry name" value="HATPase_dom"/>
</dbReference>
<keyword evidence="10" id="KW-0418">Kinase</keyword>
<organism evidence="10 11">
    <name type="scientific">Patiriisocius marinus</name>
    <dbReference type="NCBI Taxonomy" id="1397112"/>
    <lineage>
        <taxon>Bacteria</taxon>
        <taxon>Pseudomonadati</taxon>
        <taxon>Bacteroidota</taxon>
        <taxon>Flavobacteriia</taxon>
        <taxon>Flavobacteriales</taxon>
        <taxon>Flavobacteriaceae</taxon>
        <taxon>Patiriisocius</taxon>
    </lineage>
</organism>
<dbReference type="PROSITE" id="PS50110">
    <property type="entry name" value="RESPONSE_REGULATORY"/>
    <property type="match status" value="1"/>
</dbReference>
<dbReference type="InterPro" id="IPR011990">
    <property type="entry name" value="TPR-like_helical_dom_sf"/>
</dbReference>
<evidence type="ECO:0000256" key="5">
    <source>
        <dbReference type="PROSITE-ProRule" id="PRU00169"/>
    </source>
</evidence>
<dbReference type="Pfam" id="PF00072">
    <property type="entry name" value="Response_reg"/>
    <property type="match status" value="1"/>
</dbReference>
<dbReference type="CDD" id="cd17546">
    <property type="entry name" value="REC_hyHK_CKI1_RcsC-like"/>
    <property type="match status" value="1"/>
</dbReference>
<comment type="catalytic activity">
    <reaction evidence="1">
        <text>ATP + protein L-histidine = ADP + protein N-phospho-L-histidine.</text>
        <dbReference type="EC" id="2.7.13.3"/>
    </reaction>
</comment>
<dbReference type="CDD" id="cd16922">
    <property type="entry name" value="HATPase_EvgS-ArcB-TorS-like"/>
    <property type="match status" value="1"/>
</dbReference>
<comment type="caution">
    <text evidence="10">The sequence shown here is derived from an EMBL/GenBank/DDBJ whole genome shotgun (WGS) entry which is preliminary data.</text>
</comment>
<feature type="modified residue" description="4-aspartylphosphate" evidence="5">
    <location>
        <position position="670"/>
    </location>
</feature>
<dbReference type="SUPFAM" id="SSF55874">
    <property type="entry name" value="ATPase domain of HSP90 chaperone/DNA topoisomerase II/histidine kinase"/>
    <property type="match status" value="1"/>
</dbReference>
<dbReference type="Gene3D" id="3.40.50.2300">
    <property type="match status" value="1"/>
</dbReference>
<evidence type="ECO:0000256" key="3">
    <source>
        <dbReference type="ARBA" id="ARBA00022553"/>
    </source>
</evidence>
<keyword evidence="7" id="KW-0812">Transmembrane</keyword>
<dbReference type="Gene3D" id="1.25.40.10">
    <property type="entry name" value="Tetratricopeptide repeat domain"/>
    <property type="match status" value="1"/>
</dbReference>
<feature type="domain" description="Histidine kinase" evidence="8">
    <location>
        <begin position="374"/>
        <end position="595"/>
    </location>
</feature>
<dbReference type="SUPFAM" id="SSF47384">
    <property type="entry name" value="Homodimeric domain of signal transducing histidine kinase"/>
    <property type="match status" value="1"/>
</dbReference>
<dbReference type="SMART" id="SM00448">
    <property type="entry name" value="REC"/>
    <property type="match status" value="1"/>
</dbReference>
<dbReference type="PANTHER" id="PTHR45339:SF1">
    <property type="entry name" value="HYBRID SIGNAL TRANSDUCTION HISTIDINE KINASE J"/>
    <property type="match status" value="1"/>
</dbReference>
<gene>
    <name evidence="10" type="ORF">ULMA_07960</name>
</gene>
<dbReference type="Proteomes" id="UP000326509">
    <property type="component" value="Unassembled WGS sequence"/>
</dbReference>
<dbReference type="InterPro" id="IPR005467">
    <property type="entry name" value="His_kinase_dom"/>
</dbReference>
<name>A0A5J4IYF7_9FLAO</name>
<dbReference type="FunFam" id="3.30.565.10:FF:000010">
    <property type="entry name" value="Sensor histidine kinase RcsC"/>
    <property type="match status" value="1"/>
</dbReference>
<proteinExistence type="predicted"/>
<evidence type="ECO:0000256" key="6">
    <source>
        <dbReference type="SAM" id="Coils"/>
    </source>
</evidence>
<evidence type="ECO:0000256" key="7">
    <source>
        <dbReference type="SAM" id="Phobius"/>
    </source>
</evidence>
<dbReference type="Pfam" id="PF02518">
    <property type="entry name" value="HATPase_c"/>
    <property type="match status" value="1"/>
</dbReference>